<dbReference type="PANTHER" id="PTHR33116">
    <property type="entry name" value="REVERSE TRANSCRIPTASE ZINC-BINDING DOMAIN-CONTAINING PROTEIN-RELATED-RELATED"/>
    <property type="match status" value="1"/>
</dbReference>
<dbReference type="Pfam" id="PF13966">
    <property type="entry name" value="zf-RVT"/>
    <property type="match status" value="1"/>
</dbReference>
<dbReference type="PROSITE" id="PS50878">
    <property type="entry name" value="RT_POL"/>
    <property type="match status" value="1"/>
</dbReference>
<dbReference type="AlphaFoldDB" id="A0A445GS93"/>
<dbReference type="Gene3D" id="1.10.8.60">
    <property type="match status" value="1"/>
</dbReference>
<gene>
    <name evidence="2" type="ORF">D0Y65_040590</name>
</gene>
<dbReference type="SUPFAM" id="SSF52540">
    <property type="entry name" value="P-loop containing nucleoside triphosphate hydrolases"/>
    <property type="match status" value="1"/>
</dbReference>
<dbReference type="CDD" id="cd19481">
    <property type="entry name" value="RecA-like_protease"/>
    <property type="match status" value="1"/>
</dbReference>
<evidence type="ECO:0000313" key="2">
    <source>
        <dbReference type="EMBL" id="RZB64104.1"/>
    </source>
</evidence>
<dbReference type="PANTHER" id="PTHR33116:SF78">
    <property type="entry name" value="OS12G0587133 PROTEIN"/>
    <property type="match status" value="1"/>
</dbReference>
<dbReference type="InterPro" id="IPR003960">
    <property type="entry name" value="ATPase_AAA_CS"/>
</dbReference>
<dbReference type="InterPro" id="IPR000477">
    <property type="entry name" value="RT_dom"/>
</dbReference>
<dbReference type="GO" id="GO:0016887">
    <property type="term" value="F:ATP hydrolysis activity"/>
    <property type="evidence" value="ECO:0007669"/>
    <property type="project" value="InterPro"/>
</dbReference>
<dbReference type="EMBL" id="QZWG01000015">
    <property type="protein sequence ID" value="RZB64104.1"/>
    <property type="molecule type" value="Genomic_DNA"/>
</dbReference>
<protein>
    <submittedName>
        <fullName evidence="2">Cell division cycle protein 48-like isoform D</fullName>
    </submittedName>
</protein>
<keyword evidence="2" id="KW-0132">Cell division</keyword>
<dbReference type="InterPro" id="IPR003959">
    <property type="entry name" value="ATPase_AAA_core"/>
</dbReference>
<keyword evidence="3" id="KW-1185">Reference proteome</keyword>
<dbReference type="CDD" id="cd01650">
    <property type="entry name" value="RT_nLTR_like"/>
    <property type="match status" value="1"/>
</dbReference>
<keyword evidence="2" id="KW-0131">Cell cycle</keyword>
<accession>A0A445GS93</accession>
<proteinExistence type="predicted"/>
<organism evidence="2 3">
    <name type="scientific">Glycine soja</name>
    <name type="common">Wild soybean</name>
    <dbReference type="NCBI Taxonomy" id="3848"/>
    <lineage>
        <taxon>Eukaryota</taxon>
        <taxon>Viridiplantae</taxon>
        <taxon>Streptophyta</taxon>
        <taxon>Embryophyta</taxon>
        <taxon>Tracheophyta</taxon>
        <taxon>Spermatophyta</taxon>
        <taxon>Magnoliopsida</taxon>
        <taxon>eudicotyledons</taxon>
        <taxon>Gunneridae</taxon>
        <taxon>Pentapetalae</taxon>
        <taxon>rosids</taxon>
        <taxon>fabids</taxon>
        <taxon>Fabales</taxon>
        <taxon>Fabaceae</taxon>
        <taxon>Papilionoideae</taxon>
        <taxon>50 kb inversion clade</taxon>
        <taxon>NPAAA clade</taxon>
        <taxon>indigoferoid/millettioid clade</taxon>
        <taxon>Phaseoleae</taxon>
        <taxon>Glycine</taxon>
        <taxon>Glycine subgen. Soja</taxon>
    </lineage>
</organism>
<dbReference type="InterPro" id="IPR027417">
    <property type="entry name" value="P-loop_NTPase"/>
</dbReference>
<evidence type="ECO:0000259" key="1">
    <source>
        <dbReference type="PROSITE" id="PS50878"/>
    </source>
</evidence>
<feature type="domain" description="Reverse transcriptase" evidence="1">
    <location>
        <begin position="16"/>
        <end position="258"/>
    </location>
</feature>
<dbReference type="Proteomes" id="UP000289340">
    <property type="component" value="Chromosome 15"/>
</dbReference>
<dbReference type="GO" id="GO:0005524">
    <property type="term" value="F:ATP binding"/>
    <property type="evidence" value="ECO:0007669"/>
    <property type="project" value="InterPro"/>
</dbReference>
<dbReference type="Gene3D" id="3.40.50.300">
    <property type="entry name" value="P-loop containing nucleotide triphosphate hydrolases"/>
    <property type="match status" value="1"/>
</dbReference>
<comment type="caution">
    <text evidence="2">The sequence shown here is derived from an EMBL/GenBank/DDBJ whole genome shotgun (WGS) entry which is preliminary data.</text>
</comment>
<dbReference type="Pfam" id="PF00078">
    <property type="entry name" value="RVT_1"/>
    <property type="match status" value="1"/>
</dbReference>
<sequence length="908" mass="104416">MNQVQIGYMSRALLDEFHTTRIFPKGSNASFITLLPKVPDPQTLNDFRPISLIGCIYKIVAKLLSNRLKKVLSSIIDERQSVIDGRQLLHSVIIANEVVEEARRGQKPCLVFKVDFERAYDAVSWDFLTYMMSRMGFCNKWICWIQGCLKSASISVLVNGSPTSEFIPHRGLRQGDPVPVSILQYVDDTVFFGEPTMQNVRVIKTILRGFELASGLKINFAKSYFGVVGKSDQWSREAAEFLNCRIFSLPFTYLGIPIEANPRRGELWDLVIRKLPGKVADKLIRIQRSFLWGGGLEHRKIPWVKWKTVCLPKEKGGLGIKDIRAFNKALLGKWRWEMLQQSNKLWSKILDSKYGGWRSMVEGIRGNKSVWWQDLMEVTHDQQLNTILQDGTTWRVGCGDKIKFWEDSWSGHGEALKLKYPRLYRISLQQHKLIQQVGSFNDSAWEWNLSWRRPLFDNEIASAVGFMEDISQIAIQRHTADCWMWKAEPNGFYSTRSAYNLLQECSVEANLDEALQNLWKLKIPAKATIFAWSLIKDRLLTKSNLGRRQIEINDNICPFCRNQLEDAAHLFFNCNKSLALWWESLSWTGILGAFSIIPRHHFLQHQIGMNGGKRNNRWKCWWVALMWTIWQHRNKIIFSNKSFNATKLMDDALFLLWTWLQASEKDFTMHFNYWSTNLTIGTGKTSCARVIANQAGVPLLYVPLEAIMSEFYGKSERLLGKVFSLANTLPNGAIIFLDEIDSFAAARDNEMHEATRRILSVLLRQIDGFEQDKKVVVIAATNRKEDLDPALISRFDSMIAFGLPDHQNRQEIASKYAKHLSKPELDELARVTEDMSGRDIRDVCQQAERSWASKIIRGQVPKEGEKAQLPPLQEYIECATSRQEALHSAAANRKFAGSFRRRNRISSD</sequence>
<dbReference type="InterPro" id="IPR003593">
    <property type="entry name" value="AAA+_ATPase"/>
</dbReference>
<dbReference type="PROSITE" id="PS00674">
    <property type="entry name" value="AAA"/>
    <property type="match status" value="1"/>
</dbReference>
<reference evidence="2 3" key="1">
    <citation type="submission" date="2018-09" db="EMBL/GenBank/DDBJ databases">
        <title>A high-quality reference genome of wild soybean provides a powerful tool to mine soybean genomes.</title>
        <authorList>
            <person name="Xie M."/>
            <person name="Chung C.Y.L."/>
            <person name="Li M.-W."/>
            <person name="Wong F.-L."/>
            <person name="Chan T.-F."/>
            <person name="Lam H.-M."/>
        </authorList>
    </citation>
    <scope>NUCLEOTIDE SEQUENCE [LARGE SCALE GENOMIC DNA]</scope>
    <source>
        <strain evidence="3">cv. W05</strain>
        <tissue evidence="2">Hypocotyl of etiolated seedlings</tissue>
    </source>
</reference>
<dbReference type="GO" id="GO:0051301">
    <property type="term" value="P:cell division"/>
    <property type="evidence" value="ECO:0007669"/>
    <property type="project" value="UniProtKB-KW"/>
</dbReference>
<name>A0A445GS93_GLYSO</name>
<dbReference type="SMART" id="SM00382">
    <property type="entry name" value="AAA"/>
    <property type="match status" value="1"/>
</dbReference>
<dbReference type="Pfam" id="PF00004">
    <property type="entry name" value="AAA"/>
    <property type="match status" value="1"/>
</dbReference>
<evidence type="ECO:0000313" key="3">
    <source>
        <dbReference type="Proteomes" id="UP000289340"/>
    </source>
</evidence>
<dbReference type="InterPro" id="IPR026960">
    <property type="entry name" value="RVT-Znf"/>
</dbReference>